<dbReference type="Proteomes" id="UP000218765">
    <property type="component" value="Chromosome"/>
</dbReference>
<reference evidence="2 3" key="1">
    <citation type="submission" date="2017-05" db="EMBL/GenBank/DDBJ databases">
        <title>Thiocyanate degradation by Thiohalobacter thiocyanaticus FOKN1.</title>
        <authorList>
            <person name="Oshiki M."/>
            <person name="Fukushima T."/>
            <person name="Kawano S."/>
            <person name="Nakagawa J."/>
        </authorList>
    </citation>
    <scope>NUCLEOTIDE SEQUENCE [LARGE SCALE GENOMIC DNA]</scope>
    <source>
        <strain evidence="2 3">FOKN1</strain>
    </source>
</reference>
<sequence length="187" mass="20274">MIGRKNIVFGFLYLVLTAALGPYMVTKVIPEVGEAGATKQQSMSELQLMASNDFEQDLEPMDADAIARSNTRALLDLNRMLQSEAQLDEIKGGPHTHGNLESVLNILAGLTLGFLTVPLWWKQAISWSFILGALLHSGMLYLGVIFRQGWAIQVLDTGIGPLLVLLGLLLAGIAAAVGFSREPVRDD</sequence>
<accession>A0A1Z4VUQ4</accession>
<name>A0A1Z4VUQ4_9GAMM</name>
<organism evidence="2 3">
    <name type="scientific">Thiohalobacter thiocyanaticus</name>
    <dbReference type="NCBI Taxonomy" id="585455"/>
    <lineage>
        <taxon>Bacteria</taxon>
        <taxon>Pseudomonadati</taxon>
        <taxon>Pseudomonadota</taxon>
        <taxon>Gammaproteobacteria</taxon>
        <taxon>Thiohalobacterales</taxon>
        <taxon>Thiohalobacteraceae</taxon>
        <taxon>Thiohalobacter</taxon>
    </lineage>
</organism>
<feature type="transmembrane region" description="Helical" evidence="1">
    <location>
        <begin position="158"/>
        <end position="179"/>
    </location>
</feature>
<dbReference type="KEGG" id="ttc:FOKN1_2732"/>
<gene>
    <name evidence="2" type="ORF">FOKN1_2732</name>
</gene>
<evidence type="ECO:0000313" key="2">
    <source>
        <dbReference type="EMBL" id="BAZ95098.1"/>
    </source>
</evidence>
<feature type="transmembrane region" description="Helical" evidence="1">
    <location>
        <begin position="128"/>
        <end position="146"/>
    </location>
</feature>
<keyword evidence="3" id="KW-1185">Reference proteome</keyword>
<dbReference type="OrthoDB" id="5800938at2"/>
<protein>
    <submittedName>
        <fullName evidence="2">Uncharacterized protein</fullName>
    </submittedName>
</protein>
<feature type="transmembrane region" description="Helical" evidence="1">
    <location>
        <begin position="7"/>
        <end position="25"/>
    </location>
</feature>
<proteinExistence type="predicted"/>
<dbReference type="AlphaFoldDB" id="A0A1Z4VUQ4"/>
<keyword evidence="1" id="KW-0812">Transmembrane</keyword>
<evidence type="ECO:0000313" key="3">
    <source>
        <dbReference type="Proteomes" id="UP000218765"/>
    </source>
</evidence>
<keyword evidence="1" id="KW-1133">Transmembrane helix</keyword>
<dbReference type="RefSeq" id="WP_096367121.1">
    <property type="nucleotide sequence ID" value="NZ_AP018052.1"/>
</dbReference>
<evidence type="ECO:0000256" key="1">
    <source>
        <dbReference type="SAM" id="Phobius"/>
    </source>
</evidence>
<keyword evidence="1" id="KW-0472">Membrane</keyword>
<dbReference type="EMBL" id="AP018052">
    <property type="protein sequence ID" value="BAZ95098.1"/>
    <property type="molecule type" value="Genomic_DNA"/>
</dbReference>